<name>A0A392RB53_9FABA</name>
<accession>A0A392RB53</accession>
<keyword evidence="2" id="KW-1185">Reference proteome</keyword>
<protein>
    <submittedName>
        <fullName evidence="1">Auxin response factor 9-like</fullName>
    </submittedName>
</protein>
<dbReference type="Proteomes" id="UP000265520">
    <property type="component" value="Unassembled WGS sequence"/>
</dbReference>
<evidence type="ECO:0000313" key="2">
    <source>
        <dbReference type="Proteomes" id="UP000265520"/>
    </source>
</evidence>
<organism evidence="1 2">
    <name type="scientific">Trifolium medium</name>
    <dbReference type="NCBI Taxonomy" id="97028"/>
    <lineage>
        <taxon>Eukaryota</taxon>
        <taxon>Viridiplantae</taxon>
        <taxon>Streptophyta</taxon>
        <taxon>Embryophyta</taxon>
        <taxon>Tracheophyta</taxon>
        <taxon>Spermatophyta</taxon>
        <taxon>Magnoliopsida</taxon>
        <taxon>eudicotyledons</taxon>
        <taxon>Gunneridae</taxon>
        <taxon>Pentapetalae</taxon>
        <taxon>rosids</taxon>
        <taxon>fabids</taxon>
        <taxon>Fabales</taxon>
        <taxon>Fabaceae</taxon>
        <taxon>Papilionoideae</taxon>
        <taxon>50 kb inversion clade</taxon>
        <taxon>NPAAA clade</taxon>
        <taxon>Hologalegina</taxon>
        <taxon>IRL clade</taxon>
        <taxon>Trifolieae</taxon>
        <taxon>Trifolium</taxon>
    </lineage>
</organism>
<evidence type="ECO:0000313" key="1">
    <source>
        <dbReference type="EMBL" id="MCI33076.1"/>
    </source>
</evidence>
<sequence>VQWDESASIPRPDRISPWEIEPLLASVPASLQPAAVKYKRPRLPSEVPDLGKEVEYPIIVFISTRSFLVKALF</sequence>
<comment type="caution">
    <text evidence="1">The sequence shown here is derived from an EMBL/GenBank/DDBJ whole genome shotgun (WGS) entry which is preliminary data.</text>
</comment>
<dbReference type="AlphaFoldDB" id="A0A392RB53"/>
<feature type="non-terminal residue" evidence="1">
    <location>
        <position position="1"/>
    </location>
</feature>
<proteinExistence type="predicted"/>
<dbReference type="Gene3D" id="2.30.30.1040">
    <property type="match status" value="1"/>
</dbReference>
<reference evidence="1 2" key="1">
    <citation type="journal article" date="2018" name="Front. Plant Sci.">
        <title>Red Clover (Trifolium pratense) and Zigzag Clover (T. medium) - A Picture of Genomic Similarities and Differences.</title>
        <authorList>
            <person name="Dluhosova J."/>
            <person name="Istvanek J."/>
            <person name="Nedelnik J."/>
            <person name="Repkova J."/>
        </authorList>
    </citation>
    <scope>NUCLEOTIDE SEQUENCE [LARGE SCALE GENOMIC DNA]</scope>
    <source>
        <strain evidence="2">cv. 10/8</strain>
        <tissue evidence="1">Leaf</tissue>
    </source>
</reference>
<dbReference type="EMBL" id="LXQA010201305">
    <property type="protein sequence ID" value="MCI33076.1"/>
    <property type="molecule type" value="Genomic_DNA"/>
</dbReference>